<dbReference type="GO" id="GO:0070008">
    <property type="term" value="F:serine-type exopeptidase activity"/>
    <property type="evidence" value="ECO:0007669"/>
    <property type="project" value="InterPro"/>
</dbReference>
<dbReference type="Gene3D" id="3.40.50.1820">
    <property type="entry name" value="alpha/beta hydrolase"/>
    <property type="match status" value="1"/>
</dbReference>
<evidence type="ECO:0000313" key="7">
    <source>
        <dbReference type="Proteomes" id="UP000027120"/>
    </source>
</evidence>
<reference evidence="6 7" key="1">
    <citation type="submission" date="2014-04" db="EMBL/GenBank/DDBJ databases">
        <authorList>
            <consortium name="International Citrus Genome Consortium"/>
            <person name="Gmitter F."/>
            <person name="Chen C."/>
            <person name="Farmerie W."/>
            <person name="Harkins T."/>
            <person name="Desany B."/>
            <person name="Mohiuddin M."/>
            <person name="Kodira C."/>
            <person name="Borodovsky M."/>
            <person name="Lomsadze A."/>
            <person name="Burns P."/>
            <person name="Jenkins J."/>
            <person name="Prochnik S."/>
            <person name="Shu S."/>
            <person name="Chapman J."/>
            <person name="Pitluck S."/>
            <person name="Schmutz J."/>
            <person name="Rokhsar D."/>
        </authorList>
    </citation>
    <scope>NUCLEOTIDE SEQUENCE</scope>
</reference>
<dbReference type="InterPro" id="IPR008758">
    <property type="entry name" value="Peptidase_S28"/>
</dbReference>
<dbReference type="InterPro" id="IPR029058">
    <property type="entry name" value="AB_hydrolase_fold"/>
</dbReference>
<accession>A0A067DPI6</accession>
<name>A0A067DPI6_CITSI</name>
<gene>
    <name evidence="6" type="ORF">CISIN_1g0127112mg</name>
</gene>
<dbReference type="Gene3D" id="1.20.120.980">
    <property type="entry name" value="Serine carboxypeptidase S28, SKS domain"/>
    <property type="match status" value="1"/>
</dbReference>
<dbReference type="PANTHER" id="PTHR11010">
    <property type="entry name" value="PROTEASE S28 PRO-X CARBOXYPEPTIDASE-RELATED"/>
    <property type="match status" value="1"/>
</dbReference>
<evidence type="ECO:0000256" key="4">
    <source>
        <dbReference type="ARBA" id="ARBA00022801"/>
    </source>
</evidence>
<dbReference type="Pfam" id="PF05577">
    <property type="entry name" value="Peptidase_S28"/>
    <property type="match status" value="1"/>
</dbReference>
<sequence>ETSQSCYETVRKSWDEIRKVASRPNGLSMLSKKFRTCKPLKKTSELEDFLDSLYTDVAQYDDPPTYPLSIVCGGIDGAPTGIDVLGKIFKGVVAYKGNRSCYDMDEYIRPTETNVGWRWQTCSEMVMPIGHGHKDTMFPPAPFDLNRFTKDCEGTFGVKPKPHWVTTYYGGRDLKLILHRFGSNIIFSNGLRDPYSTGGVLGNISDSVVAISTVNGSHCLDILPESKSDPQWLVMQRKAEIKIIEEWIAKYQNDLLEFKEETHA</sequence>
<evidence type="ECO:0000256" key="5">
    <source>
        <dbReference type="ARBA" id="ARBA00023180"/>
    </source>
</evidence>
<dbReference type="EMBL" id="KK785290">
    <property type="protein sequence ID" value="KDO44733.1"/>
    <property type="molecule type" value="Genomic_DNA"/>
</dbReference>
<dbReference type="MEROPS" id="S28.A03"/>
<dbReference type="PaxDb" id="2711-XP_006484933.1"/>
<evidence type="ECO:0000256" key="1">
    <source>
        <dbReference type="ARBA" id="ARBA00011079"/>
    </source>
</evidence>
<dbReference type="GO" id="GO:0006508">
    <property type="term" value="P:proteolysis"/>
    <property type="evidence" value="ECO:0007669"/>
    <property type="project" value="UniProtKB-KW"/>
</dbReference>
<evidence type="ECO:0000256" key="3">
    <source>
        <dbReference type="ARBA" id="ARBA00022729"/>
    </source>
</evidence>
<proteinExistence type="inferred from homology"/>
<keyword evidence="2" id="KW-0645">Protease</keyword>
<organism evidence="6 7">
    <name type="scientific">Citrus sinensis</name>
    <name type="common">Sweet orange</name>
    <name type="synonym">Citrus aurantium var. sinensis</name>
    <dbReference type="NCBI Taxonomy" id="2711"/>
    <lineage>
        <taxon>Eukaryota</taxon>
        <taxon>Viridiplantae</taxon>
        <taxon>Streptophyta</taxon>
        <taxon>Embryophyta</taxon>
        <taxon>Tracheophyta</taxon>
        <taxon>Spermatophyta</taxon>
        <taxon>Magnoliopsida</taxon>
        <taxon>eudicotyledons</taxon>
        <taxon>Gunneridae</taxon>
        <taxon>Pentapetalae</taxon>
        <taxon>rosids</taxon>
        <taxon>malvids</taxon>
        <taxon>Sapindales</taxon>
        <taxon>Rutaceae</taxon>
        <taxon>Aurantioideae</taxon>
        <taxon>Citrus</taxon>
    </lineage>
</organism>
<keyword evidence="3" id="KW-0732">Signal</keyword>
<dbReference type="STRING" id="2711.A0A067DPI6"/>
<comment type="similarity">
    <text evidence="1">Belongs to the peptidase S28 family.</text>
</comment>
<evidence type="ECO:0000313" key="6">
    <source>
        <dbReference type="EMBL" id="KDO44733.1"/>
    </source>
</evidence>
<dbReference type="PANTHER" id="PTHR11010:SF110">
    <property type="entry name" value="PROLYLCARBOXYPEPTIDASE-LIKE PROTEIN-RELATED"/>
    <property type="match status" value="1"/>
</dbReference>
<keyword evidence="7" id="KW-1185">Reference proteome</keyword>
<evidence type="ECO:0000256" key="2">
    <source>
        <dbReference type="ARBA" id="ARBA00022670"/>
    </source>
</evidence>
<dbReference type="AlphaFoldDB" id="A0A067DPI6"/>
<protein>
    <submittedName>
        <fullName evidence="6">Uncharacterized protein</fullName>
    </submittedName>
</protein>
<keyword evidence="5" id="KW-0325">Glycoprotein</keyword>
<dbReference type="Proteomes" id="UP000027120">
    <property type="component" value="Unassembled WGS sequence"/>
</dbReference>
<dbReference type="eggNOG" id="KOG2183">
    <property type="taxonomic scope" value="Eukaryota"/>
</dbReference>
<feature type="non-terminal residue" evidence="6">
    <location>
        <position position="1"/>
    </location>
</feature>
<keyword evidence="4" id="KW-0378">Hydrolase</keyword>
<dbReference type="InterPro" id="IPR042269">
    <property type="entry name" value="Ser_carbopepase_S28_SKS"/>
</dbReference>